<keyword evidence="1 2" id="KW-0378">Hydrolase</keyword>
<dbReference type="InterPro" id="IPR015797">
    <property type="entry name" value="NUDIX_hydrolase-like_dom_sf"/>
</dbReference>
<proteinExistence type="inferred from homology"/>
<dbReference type="PRINTS" id="PR00502">
    <property type="entry name" value="NUDIXFAMILY"/>
</dbReference>
<dbReference type="Proteomes" id="UP000662783">
    <property type="component" value="Chromosome"/>
</dbReference>
<accession>A0A974ZZT5</accession>
<keyword evidence="5" id="KW-1185">Reference proteome</keyword>
<dbReference type="Gene3D" id="3.90.79.10">
    <property type="entry name" value="Nucleoside Triphosphate Pyrophosphohydrolase"/>
    <property type="match status" value="1"/>
</dbReference>
<dbReference type="SUPFAM" id="SSF55811">
    <property type="entry name" value="Nudix"/>
    <property type="match status" value="1"/>
</dbReference>
<dbReference type="Pfam" id="PF00293">
    <property type="entry name" value="NUDIX"/>
    <property type="match status" value="1"/>
</dbReference>
<dbReference type="CDD" id="cd18873">
    <property type="entry name" value="NUDIX_NadM_like"/>
    <property type="match status" value="1"/>
</dbReference>
<dbReference type="PROSITE" id="PS00893">
    <property type="entry name" value="NUDIX_BOX"/>
    <property type="match status" value="1"/>
</dbReference>
<dbReference type="EMBL" id="CP070608">
    <property type="protein sequence ID" value="QSE96501.1"/>
    <property type="molecule type" value="Genomic_DNA"/>
</dbReference>
<feature type="domain" description="Nudix hydrolase" evidence="3">
    <location>
        <begin position="5"/>
        <end position="140"/>
    </location>
</feature>
<dbReference type="KEGG" id="fuv:JR347_12940"/>
<sequence>MATQNIKLTVDAVIFGYHSGQGISVLLVERKYEPFAKRWAIPGGFVKDTEPLEEAASRELQEETGIKVKDLEQVYAFGEPNRDPRQRTVSVAYFGLVRADDHPLKAATDAKQAKWFDINDLPELAFDHHAILDKALKKLKASDLL</sequence>
<organism evidence="4 5">
    <name type="scientific">Fulvivirga lutea</name>
    <dbReference type="NCBI Taxonomy" id="2810512"/>
    <lineage>
        <taxon>Bacteria</taxon>
        <taxon>Pseudomonadati</taxon>
        <taxon>Bacteroidota</taxon>
        <taxon>Cytophagia</taxon>
        <taxon>Cytophagales</taxon>
        <taxon>Fulvivirgaceae</taxon>
        <taxon>Fulvivirga</taxon>
    </lineage>
</organism>
<dbReference type="InterPro" id="IPR000086">
    <property type="entry name" value="NUDIX_hydrolase_dom"/>
</dbReference>
<dbReference type="PROSITE" id="PS51462">
    <property type="entry name" value="NUDIX"/>
    <property type="match status" value="1"/>
</dbReference>
<dbReference type="InterPro" id="IPR020476">
    <property type="entry name" value="Nudix_hydrolase"/>
</dbReference>
<name>A0A974ZZT5_9BACT</name>
<dbReference type="PANTHER" id="PTHR43736:SF4">
    <property type="entry name" value="SLR1690 PROTEIN"/>
    <property type="match status" value="1"/>
</dbReference>
<evidence type="ECO:0000256" key="2">
    <source>
        <dbReference type="RuleBase" id="RU003476"/>
    </source>
</evidence>
<protein>
    <submittedName>
        <fullName evidence="4">NUDIX hydrolase</fullName>
    </submittedName>
</protein>
<dbReference type="RefSeq" id="WP_205721017.1">
    <property type="nucleotide sequence ID" value="NZ_CP070608.1"/>
</dbReference>
<dbReference type="AlphaFoldDB" id="A0A974ZZT5"/>
<dbReference type="InterPro" id="IPR020084">
    <property type="entry name" value="NUDIX_hydrolase_CS"/>
</dbReference>
<gene>
    <name evidence="4" type="ORF">JR347_12940</name>
</gene>
<dbReference type="GO" id="GO:0016787">
    <property type="term" value="F:hydrolase activity"/>
    <property type="evidence" value="ECO:0007669"/>
    <property type="project" value="UniProtKB-KW"/>
</dbReference>
<comment type="similarity">
    <text evidence="2">Belongs to the Nudix hydrolase family.</text>
</comment>
<dbReference type="PANTHER" id="PTHR43736">
    <property type="entry name" value="ADP-RIBOSE PYROPHOSPHATASE"/>
    <property type="match status" value="1"/>
</dbReference>
<evidence type="ECO:0000256" key="1">
    <source>
        <dbReference type="ARBA" id="ARBA00022801"/>
    </source>
</evidence>
<evidence type="ECO:0000313" key="5">
    <source>
        <dbReference type="Proteomes" id="UP000662783"/>
    </source>
</evidence>
<evidence type="ECO:0000259" key="3">
    <source>
        <dbReference type="PROSITE" id="PS51462"/>
    </source>
</evidence>
<reference evidence="4" key="1">
    <citation type="submission" date="2021-02" db="EMBL/GenBank/DDBJ databases">
        <title>Fulvivirga sp. S481 isolated from sea water.</title>
        <authorList>
            <person name="Bae S.S."/>
            <person name="Baek K."/>
        </authorList>
    </citation>
    <scope>NUCLEOTIDE SEQUENCE</scope>
    <source>
        <strain evidence="4">S481</strain>
    </source>
</reference>
<evidence type="ECO:0000313" key="4">
    <source>
        <dbReference type="EMBL" id="QSE96501.1"/>
    </source>
</evidence>